<reference evidence="12" key="1">
    <citation type="submission" date="2009-11" db="EMBL/GenBank/DDBJ databases">
        <title>The complete genome of Sulfurospirillum deleyianum DSM 6946.</title>
        <authorList>
            <consortium name="US DOE Joint Genome Institute (JGI-PGF)"/>
            <person name="Lucas S."/>
            <person name="Copeland A."/>
            <person name="Lapidus A."/>
            <person name="Glavina del Rio T."/>
            <person name="Dalin E."/>
            <person name="Tice H."/>
            <person name="Bruce D."/>
            <person name="Goodwin L."/>
            <person name="Pitluck S."/>
            <person name="Kyrpides N."/>
            <person name="Mavromatis K."/>
            <person name="Ivanova N."/>
            <person name="Ovchinnikova G."/>
            <person name="Munk A.C."/>
            <person name="Lu M."/>
            <person name="Brettin T."/>
            <person name="Detter J.C."/>
            <person name="Han C."/>
            <person name="Tapia R."/>
            <person name="Larimer F."/>
            <person name="Land M."/>
            <person name="Hauser L."/>
            <person name="Markowitz V."/>
            <person name="Cheng J.F."/>
            <person name="Hugenholtz P."/>
            <person name="Woyke T."/>
            <person name="Wu D."/>
            <person name="Aumann P."/>
            <person name="Schneider S."/>
            <person name="Lang E."/>
            <person name="Spring S."/>
            <person name="Klenk H.P."/>
            <person name="Eisen J.A."/>
        </authorList>
    </citation>
    <scope>NUCLEOTIDE SEQUENCE [LARGE SCALE GENOMIC DNA]</scope>
    <source>
        <strain evidence="12">ATCC 51133 / DSM 6946 / 5175</strain>
    </source>
</reference>
<keyword evidence="9" id="KW-0472">Membrane</keyword>
<keyword evidence="3" id="KW-0813">Transport</keyword>
<evidence type="ECO:0000256" key="3">
    <source>
        <dbReference type="ARBA" id="ARBA00022448"/>
    </source>
</evidence>
<dbReference type="AlphaFoldDB" id="D1B4Q7"/>
<evidence type="ECO:0000259" key="10">
    <source>
        <dbReference type="PROSITE" id="PS52015"/>
    </source>
</evidence>
<dbReference type="GO" id="GO:0015031">
    <property type="term" value="P:protein transport"/>
    <property type="evidence" value="ECO:0007669"/>
    <property type="project" value="UniProtKB-KW"/>
</dbReference>
<evidence type="ECO:0000256" key="4">
    <source>
        <dbReference type="ARBA" id="ARBA00022475"/>
    </source>
</evidence>
<dbReference type="InterPro" id="IPR006260">
    <property type="entry name" value="TonB/TolA_C"/>
</dbReference>
<evidence type="ECO:0000256" key="9">
    <source>
        <dbReference type="ARBA" id="ARBA00023136"/>
    </source>
</evidence>
<dbReference type="STRING" id="525898.Sdel_2065"/>
<evidence type="ECO:0000256" key="2">
    <source>
        <dbReference type="ARBA" id="ARBA00006555"/>
    </source>
</evidence>
<comment type="subcellular location">
    <subcellularLocation>
        <location evidence="1">Cell inner membrane</location>
        <topology evidence="1">Single-pass membrane protein</topology>
        <orientation evidence="1">Periplasmic side</orientation>
    </subcellularLocation>
</comment>
<keyword evidence="5" id="KW-0997">Cell inner membrane</keyword>
<comment type="similarity">
    <text evidence="2">Belongs to the TonB family.</text>
</comment>
<dbReference type="PANTHER" id="PTHR33446:SF2">
    <property type="entry name" value="PROTEIN TONB"/>
    <property type="match status" value="1"/>
</dbReference>
<feature type="domain" description="TonB C-terminal" evidence="10">
    <location>
        <begin position="111"/>
        <end position="201"/>
    </location>
</feature>
<proteinExistence type="inferred from homology"/>
<dbReference type="eggNOG" id="COG0810">
    <property type="taxonomic scope" value="Bacteria"/>
</dbReference>
<dbReference type="KEGG" id="sdl:Sdel_2065"/>
<keyword evidence="6" id="KW-0812">Transmembrane</keyword>
<keyword evidence="8" id="KW-1133">Transmembrane helix</keyword>
<dbReference type="GO" id="GO:0098797">
    <property type="term" value="C:plasma membrane protein complex"/>
    <property type="evidence" value="ECO:0007669"/>
    <property type="project" value="TreeGrafter"/>
</dbReference>
<organism evidence="11 12">
    <name type="scientific">Sulfurospirillum deleyianum (strain ATCC 51133 / DSM 6946 / 5175)</name>
    <dbReference type="NCBI Taxonomy" id="525898"/>
    <lineage>
        <taxon>Bacteria</taxon>
        <taxon>Pseudomonadati</taxon>
        <taxon>Campylobacterota</taxon>
        <taxon>Epsilonproteobacteria</taxon>
        <taxon>Campylobacterales</taxon>
        <taxon>Sulfurospirillaceae</taxon>
        <taxon>Sulfurospirillum</taxon>
    </lineage>
</organism>
<dbReference type="PROSITE" id="PS52015">
    <property type="entry name" value="TONB_CTD"/>
    <property type="match status" value="1"/>
</dbReference>
<dbReference type="InterPro" id="IPR037682">
    <property type="entry name" value="TonB_C"/>
</dbReference>
<dbReference type="InterPro" id="IPR051045">
    <property type="entry name" value="TonB-dependent_transducer"/>
</dbReference>
<dbReference type="SUPFAM" id="SSF74653">
    <property type="entry name" value="TolA/TonB C-terminal domain"/>
    <property type="match status" value="1"/>
</dbReference>
<evidence type="ECO:0000313" key="12">
    <source>
        <dbReference type="Proteomes" id="UP000002222"/>
    </source>
</evidence>
<dbReference type="Proteomes" id="UP000002222">
    <property type="component" value="Chromosome"/>
</dbReference>
<gene>
    <name evidence="11" type="ordered locus">Sdel_2065</name>
</gene>
<accession>D1B4Q7</accession>
<keyword evidence="7" id="KW-0653">Protein transport</keyword>
<name>D1B4Q7_SULD5</name>
<keyword evidence="4" id="KW-1003">Cell membrane</keyword>
<dbReference type="Pfam" id="PF03544">
    <property type="entry name" value="TonB_C"/>
    <property type="match status" value="1"/>
</dbReference>
<evidence type="ECO:0000256" key="1">
    <source>
        <dbReference type="ARBA" id="ARBA00004383"/>
    </source>
</evidence>
<dbReference type="PANTHER" id="PTHR33446">
    <property type="entry name" value="PROTEIN TONB-RELATED"/>
    <property type="match status" value="1"/>
</dbReference>
<evidence type="ECO:0000256" key="8">
    <source>
        <dbReference type="ARBA" id="ARBA00022989"/>
    </source>
</evidence>
<sequence length="201" mass="22735">MLPKPPIRELIITEVSFLEELKPEMIHQEILQELPRKIKPIVEQKLEKKVPKVSAKTFPIQKPIQELVVEKTIHSNVPIKEQAEVLPVTPKAQEAPMRTTLSKRKDDLLLVYLAKVRDKIQESLRYPSAAKKMGIEGETVVQFLIHTNGMVDATSIKIAKSSGKVLLDRNAIDAVLEAVPFEFPPHEEIEIKVPVVFKLTS</sequence>
<protein>
    <submittedName>
        <fullName evidence="11">TonB family protein</fullName>
    </submittedName>
</protein>
<dbReference type="HOGENOM" id="CLU_1119699_0_0_7"/>
<dbReference type="GO" id="GO:0055085">
    <property type="term" value="P:transmembrane transport"/>
    <property type="evidence" value="ECO:0007669"/>
    <property type="project" value="InterPro"/>
</dbReference>
<dbReference type="GO" id="GO:0031992">
    <property type="term" value="F:energy transducer activity"/>
    <property type="evidence" value="ECO:0007669"/>
    <property type="project" value="TreeGrafter"/>
</dbReference>
<evidence type="ECO:0000256" key="7">
    <source>
        <dbReference type="ARBA" id="ARBA00022927"/>
    </source>
</evidence>
<reference evidence="11 12" key="2">
    <citation type="journal article" date="2010" name="Stand. Genomic Sci.">
        <title>Complete genome sequence of Sulfurospirillum deleyianum type strain (5175).</title>
        <authorList>
            <person name="Sikorski J."/>
            <person name="Lapidus A."/>
            <person name="Copeland A."/>
            <person name="Glavina Del Rio T."/>
            <person name="Nolan M."/>
            <person name="Lucas S."/>
            <person name="Chen F."/>
            <person name="Tice H."/>
            <person name="Cheng J.F."/>
            <person name="Saunders E."/>
            <person name="Bruce D."/>
            <person name="Goodwin L."/>
            <person name="Pitluck S."/>
            <person name="Ovchinnikova G."/>
            <person name="Pati A."/>
            <person name="Ivanova N."/>
            <person name="Mavromatis K."/>
            <person name="Chen A."/>
            <person name="Palaniappan K."/>
            <person name="Chain P."/>
            <person name="Land M."/>
            <person name="Hauser L."/>
            <person name="Chang Y.J."/>
            <person name="Jeffries C.D."/>
            <person name="Brettin T."/>
            <person name="Detter J.C."/>
            <person name="Han C."/>
            <person name="Rohde M."/>
            <person name="Lang E."/>
            <person name="Spring S."/>
            <person name="Goker M."/>
            <person name="Bristow J."/>
            <person name="Eisen J.A."/>
            <person name="Markowitz V."/>
            <person name="Hugenholtz P."/>
            <person name="Kyrpides N.C."/>
            <person name="Klenk H.P."/>
        </authorList>
    </citation>
    <scope>NUCLEOTIDE SEQUENCE [LARGE SCALE GENOMIC DNA]</scope>
    <source>
        <strain evidence="12">ATCC 51133 / DSM 6946 / 5175</strain>
    </source>
</reference>
<evidence type="ECO:0000256" key="6">
    <source>
        <dbReference type="ARBA" id="ARBA00022692"/>
    </source>
</evidence>
<evidence type="ECO:0000313" key="11">
    <source>
        <dbReference type="EMBL" id="ACZ13077.1"/>
    </source>
</evidence>
<keyword evidence="12" id="KW-1185">Reference proteome</keyword>
<dbReference type="EMBL" id="CP001816">
    <property type="protein sequence ID" value="ACZ13077.1"/>
    <property type="molecule type" value="Genomic_DNA"/>
</dbReference>
<dbReference type="Gene3D" id="3.30.1150.10">
    <property type="match status" value="1"/>
</dbReference>
<evidence type="ECO:0000256" key="5">
    <source>
        <dbReference type="ARBA" id="ARBA00022519"/>
    </source>
</evidence>
<dbReference type="NCBIfam" id="TIGR01352">
    <property type="entry name" value="tonB_Cterm"/>
    <property type="match status" value="1"/>
</dbReference>